<feature type="compositionally biased region" description="Pro residues" evidence="4">
    <location>
        <begin position="1"/>
        <end position="18"/>
    </location>
</feature>
<dbReference type="FunFam" id="1.25.40.10:FF:001711">
    <property type="entry name" value="Pentatricopeptide repeat-containing protein At2g31400, chloroplastic"/>
    <property type="match status" value="1"/>
</dbReference>
<feature type="repeat" description="PPR" evidence="3">
    <location>
        <begin position="328"/>
        <end position="363"/>
    </location>
</feature>
<dbReference type="FunFam" id="1.25.40.10:FF:002020">
    <property type="entry name" value="Pentatricopeptide repeat-containing protein At2g31400, chloroplastic"/>
    <property type="match status" value="1"/>
</dbReference>
<feature type="repeat" description="PPR" evidence="3">
    <location>
        <begin position="293"/>
        <end position="327"/>
    </location>
</feature>
<dbReference type="Proteomes" id="UP000257109">
    <property type="component" value="Unassembled WGS sequence"/>
</dbReference>
<dbReference type="Gene3D" id="1.25.40.10">
    <property type="entry name" value="Tetratricopeptide repeat domain"/>
    <property type="match status" value="4"/>
</dbReference>
<dbReference type="SMART" id="SM00463">
    <property type="entry name" value="SMR"/>
    <property type="match status" value="1"/>
</dbReference>
<dbReference type="AlphaFoldDB" id="A0A371F816"/>
<name>A0A371F816_MUCPR</name>
<comment type="caution">
    <text evidence="6">The sequence shown here is derived from an EMBL/GenBank/DDBJ whole genome shotgun (WGS) entry which is preliminary data.</text>
</comment>
<feature type="repeat" description="PPR" evidence="3">
    <location>
        <begin position="257"/>
        <end position="292"/>
    </location>
</feature>
<dbReference type="OrthoDB" id="185373at2759"/>
<dbReference type="PROSITE" id="PS51375">
    <property type="entry name" value="PPR"/>
    <property type="match status" value="9"/>
</dbReference>
<dbReference type="SUPFAM" id="SSF160443">
    <property type="entry name" value="SMR domain-like"/>
    <property type="match status" value="1"/>
</dbReference>
<reference evidence="6" key="1">
    <citation type="submission" date="2018-05" db="EMBL/GenBank/DDBJ databases">
        <title>Draft genome of Mucuna pruriens seed.</title>
        <authorList>
            <person name="Nnadi N.E."/>
            <person name="Vos R."/>
            <person name="Hasami M.H."/>
            <person name="Devisetty U.K."/>
            <person name="Aguiy J.C."/>
        </authorList>
    </citation>
    <scope>NUCLEOTIDE SEQUENCE [LARGE SCALE GENOMIC DNA]</scope>
    <source>
        <strain evidence="6">JCA_2017</strain>
    </source>
</reference>
<keyword evidence="2" id="KW-0677">Repeat</keyword>
<dbReference type="PANTHER" id="PTHR47447:SF29">
    <property type="entry name" value="PPR CONTAINING PLANT PROTEIN"/>
    <property type="match status" value="1"/>
</dbReference>
<evidence type="ECO:0000256" key="4">
    <source>
        <dbReference type="SAM" id="MobiDB-lite"/>
    </source>
</evidence>
<feature type="non-terminal residue" evidence="6">
    <location>
        <position position="1"/>
    </location>
</feature>
<dbReference type="Gene3D" id="3.30.1370.110">
    <property type="match status" value="1"/>
</dbReference>
<proteinExistence type="inferred from homology"/>
<comment type="similarity">
    <text evidence="1">Belongs to the PPR family. P subfamily.</text>
</comment>
<sequence>MASTPTPPPHFSSVPPRPSNNNQRHHQNQNRSQHRRHNRNRWSSSSSTRYCPSPASSAGAGVPSAAATATAAFSSSLSPWLGGHKTRLAPEFSGRRSNRNPGKMNSGGPRAVPNNQQHSKTAEEVLHSLISAGNDVAAIDNVLLNYRLYVAEDYVYLLKEFANTGDLLLATRTYDFAMSRATDSTFMGKLTSNMIRTLGRLKKIDLALNLFEESRSKGYGNTVYSFSAMISAFGRNDCFSEAVNLFRSMGYFGLEPNLVTYNAVIDAGAKGEVAFEIVVKFLDEMMAAGCLPDRLTYNSLLKTCVSKGRWQVCKDLIAEMEWKGIGRDVYTYNTYVDALCKGGRMDLARRAIDVEMPANNIWPNVVTYSTLMAGYSKTERFEDALNVYDEMKHLLIRLDRVSYNTLVGLYANLGWFEEAVGKYKEMESCGIKNDIVTYNALIEGYGRHNKYVEVKKLFDNMKARGIYPNDLTYSTLIKIYTKGGIYAEAMDVYREFKKEGMETDVVFYSALIDALCKNGLIKSSLRLLDVMIEKGSRPNVVTYNSIIDAFRVGQTPALECGVDTSSQPNEHQIKPSSSRLIEGTIQDQKTSSEDNDEIMKMLEQLAAEKAGLTKKDKRSKQDNFYIVEIFRKMHEMEIKPNVVTFSAILNACRIEEVNENGFPSASNGKACCETFQDASKLLDELRVFDSQVYGVAHGLLMGHGQGIWGQAQNLFDELEHMDSSTASAFYNALTDMLWHFGQKLGAQMVVIEGRNRNVWKGGWSTECLDLHLTSCGAACAMVHSWLLELRTTVFGGQKPPPILSILTGWGKHSKVVGNGALRKAVEGLLNAIGAPFQIAECNLGRFISEGPEVAAWLRQPSTLNVLLLHDYIVYSQPVQRNQTFNVPSLGAL</sequence>
<feature type="compositionally biased region" description="Basic residues" evidence="4">
    <location>
        <begin position="23"/>
        <end position="40"/>
    </location>
</feature>
<accession>A0A371F816</accession>
<feature type="repeat" description="PPR" evidence="3">
    <location>
        <begin position="222"/>
        <end position="256"/>
    </location>
</feature>
<feature type="repeat" description="PPR" evidence="3">
    <location>
        <begin position="434"/>
        <end position="468"/>
    </location>
</feature>
<feature type="compositionally biased region" description="Low complexity" evidence="4">
    <location>
        <begin position="41"/>
        <end position="61"/>
    </location>
</feature>
<dbReference type="FunFam" id="1.25.40.10:FF:000980">
    <property type="entry name" value="Pentatricopeptide repeat-containing protein, chloroplastic"/>
    <property type="match status" value="1"/>
</dbReference>
<evidence type="ECO:0000256" key="1">
    <source>
        <dbReference type="ARBA" id="ARBA00007626"/>
    </source>
</evidence>
<protein>
    <submittedName>
        <fullName evidence="6">Pentatricopeptide repeat-containing protein, chloroplastic</fullName>
    </submittedName>
</protein>
<dbReference type="InterPro" id="IPR002885">
    <property type="entry name" value="PPR_rpt"/>
</dbReference>
<feature type="repeat" description="PPR" evidence="3">
    <location>
        <begin position="504"/>
        <end position="538"/>
    </location>
</feature>
<feature type="repeat" description="PPR" evidence="3">
    <location>
        <begin position="364"/>
        <end position="398"/>
    </location>
</feature>
<evidence type="ECO:0000313" key="7">
    <source>
        <dbReference type="Proteomes" id="UP000257109"/>
    </source>
</evidence>
<keyword evidence="7" id="KW-1185">Reference proteome</keyword>
<evidence type="ECO:0000256" key="2">
    <source>
        <dbReference type="ARBA" id="ARBA00022737"/>
    </source>
</evidence>
<dbReference type="NCBIfam" id="TIGR00756">
    <property type="entry name" value="PPR"/>
    <property type="match status" value="7"/>
</dbReference>
<dbReference type="Pfam" id="PF13812">
    <property type="entry name" value="PPR_3"/>
    <property type="match status" value="1"/>
</dbReference>
<organism evidence="6 7">
    <name type="scientific">Mucuna pruriens</name>
    <name type="common">Velvet bean</name>
    <name type="synonym">Dolichos pruriens</name>
    <dbReference type="NCBI Taxonomy" id="157652"/>
    <lineage>
        <taxon>Eukaryota</taxon>
        <taxon>Viridiplantae</taxon>
        <taxon>Streptophyta</taxon>
        <taxon>Embryophyta</taxon>
        <taxon>Tracheophyta</taxon>
        <taxon>Spermatophyta</taxon>
        <taxon>Magnoliopsida</taxon>
        <taxon>eudicotyledons</taxon>
        <taxon>Gunneridae</taxon>
        <taxon>Pentapetalae</taxon>
        <taxon>rosids</taxon>
        <taxon>fabids</taxon>
        <taxon>Fabales</taxon>
        <taxon>Fabaceae</taxon>
        <taxon>Papilionoideae</taxon>
        <taxon>50 kb inversion clade</taxon>
        <taxon>NPAAA clade</taxon>
        <taxon>indigoferoid/millettioid clade</taxon>
        <taxon>Phaseoleae</taxon>
        <taxon>Mucuna</taxon>
    </lineage>
</organism>
<feature type="domain" description="Smr" evidence="5">
    <location>
        <begin position="768"/>
        <end position="851"/>
    </location>
</feature>
<dbReference type="PANTHER" id="PTHR47447">
    <property type="entry name" value="OS03G0856100 PROTEIN"/>
    <property type="match status" value="1"/>
</dbReference>
<dbReference type="InterPro" id="IPR011990">
    <property type="entry name" value="TPR-like_helical_dom_sf"/>
</dbReference>
<dbReference type="EMBL" id="QJKJ01010180">
    <property type="protein sequence ID" value="RDX74435.1"/>
    <property type="molecule type" value="Genomic_DNA"/>
</dbReference>
<dbReference type="InterPro" id="IPR002625">
    <property type="entry name" value="Smr_dom"/>
</dbReference>
<dbReference type="Pfam" id="PF13041">
    <property type="entry name" value="PPR_2"/>
    <property type="match status" value="5"/>
</dbReference>
<dbReference type="InterPro" id="IPR036063">
    <property type="entry name" value="Smr_dom_sf"/>
</dbReference>
<gene>
    <name evidence="6" type="ORF">CR513_45819</name>
</gene>
<dbReference type="PROSITE" id="PS50828">
    <property type="entry name" value="SMR"/>
    <property type="match status" value="1"/>
</dbReference>
<dbReference type="Pfam" id="PF01535">
    <property type="entry name" value="PPR"/>
    <property type="match status" value="1"/>
</dbReference>
<feature type="repeat" description="PPR" evidence="3">
    <location>
        <begin position="469"/>
        <end position="503"/>
    </location>
</feature>
<evidence type="ECO:0000259" key="5">
    <source>
        <dbReference type="PROSITE" id="PS50828"/>
    </source>
</evidence>
<evidence type="ECO:0000256" key="3">
    <source>
        <dbReference type="PROSITE-ProRule" id="PRU00708"/>
    </source>
</evidence>
<evidence type="ECO:0000313" key="6">
    <source>
        <dbReference type="EMBL" id="RDX74435.1"/>
    </source>
</evidence>
<feature type="region of interest" description="Disordered" evidence="4">
    <location>
        <begin position="1"/>
        <end position="61"/>
    </location>
</feature>
<feature type="repeat" description="PPR" evidence="3">
    <location>
        <begin position="399"/>
        <end position="433"/>
    </location>
</feature>
<feature type="region of interest" description="Disordered" evidence="4">
    <location>
        <begin position="84"/>
        <end position="120"/>
    </location>
</feature>